<reference evidence="14" key="2">
    <citation type="submission" date="2025-09" db="UniProtKB">
        <authorList>
            <consortium name="Ensembl"/>
        </authorList>
    </citation>
    <scope>IDENTIFICATION</scope>
</reference>
<feature type="compositionally biased region" description="Basic and acidic residues" evidence="10">
    <location>
        <begin position="579"/>
        <end position="592"/>
    </location>
</feature>
<keyword evidence="3" id="KW-0677">Repeat</keyword>
<dbReference type="SMART" id="SM00249">
    <property type="entry name" value="PHD"/>
    <property type="match status" value="4"/>
</dbReference>
<accession>A0A8C7I3N5</accession>
<feature type="region of interest" description="Disordered" evidence="10">
    <location>
        <begin position="400"/>
        <end position="424"/>
    </location>
</feature>
<dbReference type="Ensembl" id="ENSOKIT00005071395.1">
    <property type="protein sequence ID" value="ENSOKIP00005067116.1"/>
    <property type="gene ID" value="ENSOKIG00005028862.1"/>
</dbReference>
<dbReference type="PANTHER" id="PTHR45888">
    <property type="entry name" value="HL01030P-RELATED"/>
    <property type="match status" value="1"/>
</dbReference>
<keyword evidence="5" id="KW-0862">Zinc</keyword>
<feature type="region of interest" description="Disordered" evidence="10">
    <location>
        <begin position="78"/>
        <end position="104"/>
    </location>
</feature>
<keyword evidence="6" id="KW-0805">Transcription regulation</keyword>
<evidence type="ECO:0000256" key="9">
    <source>
        <dbReference type="PROSITE-ProRule" id="PRU00175"/>
    </source>
</evidence>
<evidence type="ECO:0000256" key="4">
    <source>
        <dbReference type="ARBA" id="ARBA00022771"/>
    </source>
</evidence>
<evidence type="ECO:0000256" key="5">
    <source>
        <dbReference type="ARBA" id="ARBA00022833"/>
    </source>
</evidence>
<dbReference type="FunFam" id="3.30.40.10:FF:000080">
    <property type="entry name" value="Histone-lysine N-methyltransferase 2C"/>
    <property type="match status" value="1"/>
</dbReference>
<proteinExistence type="predicted"/>
<dbReference type="GO" id="GO:0042800">
    <property type="term" value="F:histone H3K4 methyltransferase activity"/>
    <property type="evidence" value="ECO:0007669"/>
    <property type="project" value="TreeGrafter"/>
</dbReference>
<dbReference type="InterPro" id="IPR013083">
    <property type="entry name" value="Znf_RING/FYVE/PHD"/>
</dbReference>
<feature type="compositionally biased region" description="Basic and acidic residues" evidence="10">
    <location>
        <begin position="631"/>
        <end position="649"/>
    </location>
</feature>
<dbReference type="Pfam" id="PF00628">
    <property type="entry name" value="PHD"/>
    <property type="match status" value="2"/>
</dbReference>
<protein>
    <submittedName>
        <fullName evidence="14">Uncharacterized protein</fullName>
    </submittedName>
</protein>
<evidence type="ECO:0000313" key="14">
    <source>
        <dbReference type="Ensembl" id="ENSOKIP00005067116.1"/>
    </source>
</evidence>
<evidence type="ECO:0000256" key="3">
    <source>
        <dbReference type="ARBA" id="ARBA00022737"/>
    </source>
</evidence>
<dbReference type="SMART" id="SM00184">
    <property type="entry name" value="RING"/>
    <property type="match status" value="4"/>
</dbReference>
<dbReference type="Gene3D" id="3.30.40.10">
    <property type="entry name" value="Zinc/RING finger domain, C3HC4 (zinc finger)"/>
    <property type="match status" value="3"/>
</dbReference>
<dbReference type="GO" id="GO:0044666">
    <property type="term" value="C:MLL3/4 complex"/>
    <property type="evidence" value="ECO:0007669"/>
    <property type="project" value="TreeGrafter"/>
</dbReference>
<name>A0A8C7I3N5_ONCKI</name>
<feature type="domain" description="PHD-type" evidence="11">
    <location>
        <begin position="349"/>
        <end position="398"/>
    </location>
</feature>
<dbReference type="InterPro" id="IPR001965">
    <property type="entry name" value="Znf_PHD"/>
</dbReference>
<dbReference type="SUPFAM" id="SSF57903">
    <property type="entry name" value="FYVE/PHD zinc finger"/>
    <property type="match status" value="3"/>
</dbReference>
<keyword evidence="15" id="KW-1185">Reference proteome</keyword>
<dbReference type="PROSITE" id="PS51805">
    <property type="entry name" value="EPHD"/>
    <property type="match status" value="1"/>
</dbReference>
<evidence type="ECO:0000256" key="1">
    <source>
        <dbReference type="ARBA" id="ARBA00004123"/>
    </source>
</evidence>
<keyword evidence="7" id="KW-0804">Transcription</keyword>
<dbReference type="PROSITE" id="PS50089">
    <property type="entry name" value="ZF_RING_2"/>
    <property type="match status" value="1"/>
</dbReference>
<dbReference type="FunFam" id="3.30.40.10:FF:000095">
    <property type="entry name" value="Histone-lysine N-methyltransferase 2C"/>
    <property type="match status" value="1"/>
</dbReference>
<dbReference type="InterPro" id="IPR001841">
    <property type="entry name" value="Znf_RING"/>
</dbReference>
<dbReference type="Proteomes" id="UP000694557">
    <property type="component" value="Unassembled WGS sequence"/>
</dbReference>
<feature type="compositionally biased region" description="Polar residues" evidence="10">
    <location>
        <begin position="734"/>
        <end position="750"/>
    </location>
</feature>
<comment type="subcellular location">
    <subcellularLocation>
        <location evidence="1">Nucleus</location>
    </subcellularLocation>
</comment>
<organism evidence="14 15">
    <name type="scientific">Oncorhynchus kisutch</name>
    <name type="common">Coho salmon</name>
    <name type="synonym">Salmo kisutch</name>
    <dbReference type="NCBI Taxonomy" id="8019"/>
    <lineage>
        <taxon>Eukaryota</taxon>
        <taxon>Metazoa</taxon>
        <taxon>Chordata</taxon>
        <taxon>Craniata</taxon>
        <taxon>Vertebrata</taxon>
        <taxon>Euteleostomi</taxon>
        <taxon>Actinopterygii</taxon>
        <taxon>Neopterygii</taxon>
        <taxon>Teleostei</taxon>
        <taxon>Protacanthopterygii</taxon>
        <taxon>Salmoniformes</taxon>
        <taxon>Salmonidae</taxon>
        <taxon>Salmoninae</taxon>
        <taxon>Oncorhynchus</taxon>
    </lineage>
</organism>
<evidence type="ECO:0000256" key="7">
    <source>
        <dbReference type="ARBA" id="ARBA00023163"/>
    </source>
</evidence>
<evidence type="ECO:0000256" key="10">
    <source>
        <dbReference type="SAM" id="MobiDB-lite"/>
    </source>
</evidence>
<dbReference type="InterPro" id="IPR019787">
    <property type="entry name" value="Znf_PHD-finger"/>
</dbReference>
<keyword evidence="4 9" id="KW-0863">Zinc-finger</keyword>
<feature type="domain" description="PHD-type" evidence="13">
    <location>
        <begin position="103"/>
        <end position="211"/>
    </location>
</feature>
<dbReference type="Pfam" id="PF13771">
    <property type="entry name" value="zf-HC5HC2H"/>
    <property type="match status" value="1"/>
</dbReference>
<dbReference type="PROSITE" id="PS50016">
    <property type="entry name" value="ZF_PHD_2"/>
    <property type="match status" value="3"/>
</dbReference>
<feature type="compositionally biased region" description="Polar residues" evidence="10">
    <location>
        <begin position="1"/>
        <end position="14"/>
    </location>
</feature>
<dbReference type="GO" id="GO:0045944">
    <property type="term" value="P:positive regulation of transcription by RNA polymerase II"/>
    <property type="evidence" value="ECO:0007669"/>
    <property type="project" value="TreeGrafter"/>
</dbReference>
<dbReference type="InterPro" id="IPR011011">
    <property type="entry name" value="Znf_FYVE_PHD"/>
</dbReference>
<feature type="region of interest" description="Disordered" evidence="10">
    <location>
        <begin position="1"/>
        <end position="51"/>
    </location>
</feature>
<dbReference type="PANTHER" id="PTHR45888:SF2">
    <property type="entry name" value="HISTONE-LYSINE N-METHYLTRANSFERASE 2D"/>
    <property type="match status" value="1"/>
</dbReference>
<evidence type="ECO:0000259" key="13">
    <source>
        <dbReference type="PROSITE" id="PS51805"/>
    </source>
</evidence>
<dbReference type="GO" id="GO:0008270">
    <property type="term" value="F:zinc ion binding"/>
    <property type="evidence" value="ECO:0007669"/>
    <property type="project" value="UniProtKB-KW"/>
</dbReference>
<feature type="domain" description="PHD-type" evidence="11">
    <location>
        <begin position="268"/>
        <end position="318"/>
    </location>
</feature>
<reference evidence="14" key="1">
    <citation type="submission" date="2025-08" db="UniProtKB">
        <authorList>
            <consortium name="Ensembl"/>
        </authorList>
    </citation>
    <scope>IDENTIFICATION</scope>
</reference>
<feature type="compositionally biased region" description="Acidic residues" evidence="10">
    <location>
        <begin position="679"/>
        <end position="690"/>
    </location>
</feature>
<dbReference type="GO" id="GO:0003713">
    <property type="term" value="F:transcription coactivator activity"/>
    <property type="evidence" value="ECO:0007669"/>
    <property type="project" value="TreeGrafter"/>
</dbReference>
<dbReference type="InterPro" id="IPR034732">
    <property type="entry name" value="EPHD"/>
</dbReference>
<feature type="compositionally biased region" description="Polar residues" evidence="10">
    <location>
        <begin position="405"/>
        <end position="424"/>
    </location>
</feature>
<evidence type="ECO:0000256" key="8">
    <source>
        <dbReference type="ARBA" id="ARBA00023242"/>
    </source>
</evidence>
<feature type="region of interest" description="Disordered" evidence="10">
    <location>
        <begin position="556"/>
        <end position="838"/>
    </location>
</feature>
<dbReference type="AlphaFoldDB" id="A0A8C7I3N5"/>
<feature type="compositionally biased region" description="Basic residues" evidence="10">
    <location>
        <begin position="804"/>
        <end position="816"/>
    </location>
</feature>
<evidence type="ECO:0000313" key="15">
    <source>
        <dbReference type="Proteomes" id="UP000694557"/>
    </source>
</evidence>
<dbReference type="CDD" id="cd15489">
    <property type="entry name" value="PHD_SF"/>
    <property type="match status" value="1"/>
</dbReference>
<feature type="compositionally biased region" description="Low complexity" evidence="10">
    <location>
        <begin position="26"/>
        <end position="50"/>
    </location>
</feature>
<feature type="compositionally biased region" description="Pro residues" evidence="10">
    <location>
        <begin position="563"/>
        <end position="572"/>
    </location>
</feature>
<evidence type="ECO:0000259" key="12">
    <source>
        <dbReference type="PROSITE" id="PS50089"/>
    </source>
</evidence>
<keyword evidence="2" id="KW-0479">Metal-binding</keyword>
<dbReference type="CDD" id="cd15509">
    <property type="entry name" value="PHD1_KMT2C_like"/>
    <property type="match status" value="1"/>
</dbReference>
<feature type="compositionally biased region" description="Basic and acidic residues" evidence="10">
    <location>
        <begin position="691"/>
        <end position="701"/>
    </location>
</feature>
<feature type="domain" description="RING-type" evidence="12">
    <location>
        <begin position="224"/>
        <end position="269"/>
    </location>
</feature>
<keyword evidence="8" id="KW-0539">Nucleus</keyword>
<evidence type="ECO:0000259" key="11">
    <source>
        <dbReference type="PROSITE" id="PS50016"/>
    </source>
</evidence>
<sequence>MDNPKSNCEENVSEPTADESAPAEQPVPSEGESEAPSAAEDTSDTAAATSNTHVESSVRACALCNCVERSLHGQRELRHFGPSSSRPALEPAASSLPGPGSDDLSSIGFSNSDASCLAAQLEDTGGCWVHHWCALWSDGVKQAEEAEEELENVDKAVISGTQRLCEYCKRLGATIRCHAEGCSRFYHFPCSAASGSFQSMKLLALLCPEHIDKAEEMAGEEARCAVCDSAGELLDLLFCTGCGQHYHAACLEISATPIQRSGWQCPECKVCQTCRQPGEDSVMLVCDACDKGYHTFCLQPAMVSLPSDTWKCRRCRVCTDCGANGLTQPGSAQWFDNYAVCESCQRTRSSTCGVCGKASEPPVTLPRCITCNRWVHSECSSTSEPPEEKCTCSLCRDREPAPAPVTQTDGQTDTMEMQPTETGSEVTIEGRTDTVAEMTIQTDAAAEVPVERQTDVSEEVTIEQAETKTDEEVPMELGTEANVVETNESTMEAGPQLEMEEVPAEQPMVQAEVIEECQTTEQQEAPSLPVAVAEEITEDASNQMPHPQVSYVPILESPESPEQQPPQSPEPAPVVQVGPDHRKEKEREEVKPSTEQQATQEEKIRGESFSTTKPTIRDSPESPTPPISMQEAEHVSMDTDEAGLKEERSGSPIPPASQADTQEAAPSTVDMEDRGTHSEEEEEFVEEEEEQQGKEADGEGHHSHHRRVKIKQEPQDPTEEQEETKPDQLLLDEMSNQSHQSPGDESSSGFLGSPAENEAEAEPDAQLSMELSLMPTGRSRSDSLLTETDDSLPFDPLKPDGEKKRRGSPGRSRVKQVRSSNKLVSIDNQHSFKSLTLS</sequence>
<evidence type="ECO:0000256" key="2">
    <source>
        <dbReference type="ARBA" id="ARBA00022723"/>
    </source>
</evidence>
<feature type="domain" description="PHD-type" evidence="11">
    <location>
        <begin position="221"/>
        <end position="271"/>
    </location>
</feature>
<feature type="compositionally biased region" description="Polar residues" evidence="10">
    <location>
        <begin position="817"/>
        <end position="838"/>
    </location>
</feature>
<dbReference type="GeneTree" id="ENSGT00940000166821"/>
<evidence type="ECO:0000256" key="6">
    <source>
        <dbReference type="ARBA" id="ARBA00023015"/>
    </source>
</evidence>